<dbReference type="KEGG" id="lyd:D7I47_05690"/>
<feature type="domain" description="RNA polymerase sigma factor 70 region 4 type 2" evidence="6">
    <location>
        <begin position="105"/>
        <end position="156"/>
    </location>
</feature>
<evidence type="ECO:0000313" key="8">
    <source>
        <dbReference type="Proteomes" id="UP000278886"/>
    </source>
</evidence>
<dbReference type="Pfam" id="PF08281">
    <property type="entry name" value="Sigma70_r4_2"/>
    <property type="match status" value="1"/>
</dbReference>
<sequence length="163" mass="17981">MKADAAGGRVAEELAANAPELLAYFERRVQPADAADLLAEVMLAAWRRASELPADPERARMWLYVTARNVLANAQRGERRRWRLANRLRLLVQPVAAPDAGEGAEVREAIARLDPELAELIRLVHWDGLTLAEAAEVQGIPASTARGRYQRAKSELREALAPV</sequence>
<dbReference type="PANTHER" id="PTHR43133">
    <property type="entry name" value="RNA POLYMERASE ECF-TYPE SIGMA FACTO"/>
    <property type="match status" value="1"/>
</dbReference>
<dbReference type="Pfam" id="PF04542">
    <property type="entry name" value="Sigma70_r2"/>
    <property type="match status" value="1"/>
</dbReference>
<dbReference type="SUPFAM" id="SSF88659">
    <property type="entry name" value="Sigma3 and sigma4 domains of RNA polymerase sigma factors"/>
    <property type="match status" value="1"/>
</dbReference>
<evidence type="ECO:0000256" key="4">
    <source>
        <dbReference type="ARBA" id="ARBA00023163"/>
    </source>
</evidence>
<comment type="similarity">
    <text evidence="1">Belongs to the sigma-70 factor family. ECF subfamily.</text>
</comment>
<dbReference type="InterPro" id="IPR013249">
    <property type="entry name" value="RNA_pol_sigma70_r4_t2"/>
</dbReference>
<proteinExistence type="inferred from homology"/>
<dbReference type="Gene3D" id="1.10.1740.10">
    <property type="match status" value="1"/>
</dbReference>
<protein>
    <submittedName>
        <fullName evidence="7">Sigma-70 family RNA polymerase sigma factor</fullName>
    </submittedName>
</protein>
<evidence type="ECO:0000256" key="3">
    <source>
        <dbReference type="ARBA" id="ARBA00023082"/>
    </source>
</evidence>
<dbReference type="AlphaFoldDB" id="A0A387B7S5"/>
<organism evidence="7 8">
    <name type="scientific">Protaetiibacter intestinalis</name>
    <dbReference type="NCBI Taxonomy" id="2419774"/>
    <lineage>
        <taxon>Bacteria</taxon>
        <taxon>Bacillati</taxon>
        <taxon>Actinomycetota</taxon>
        <taxon>Actinomycetes</taxon>
        <taxon>Micrococcales</taxon>
        <taxon>Microbacteriaceae</taxon>
        <taxon>Protaetiibacter</taxon>
    </lineage>
</organism>
<dbReference type="OrthoDB" id="3747638at2"/>
<dbReference type="InterPro" id="IPR014284">
    <property type="entry name" value="RNA_pol_sigma-70_dom"/>
</dbReference>
<evidence type="ECO:0000256" key="2">
    <source>
        <dbReference type="ARBA" id="ARBA00023015"/>
    </source>
</evidence>
<keyword evidence="4" id="KW-0804">Transcription</keyword>
<feature type="domain" description="RNA polymerase sigma-70 region 2" evidence="5">
    <location>
        <begin position="16"/>
        <end position="81"/>
    </location>
</feature>
<keyword evidence="3" id="KW-0731">Sigma factor</keyword>
<keyword evidence="8" id="KW-1185">Reference proteome</keyword>
<dbReference type="InterPro" id="IPR013325">
    <property type="entry name" value="RNA_pol_sigma_r2"/>
</dbReference>
<evidence type="ECO:0000259" key="5">
    <source>
        <dbReference type="Pfam" id="PF04542"/>
    </source>
</evidence>
<dbReference type="Proteomes" id="UP000278886">
    <property type="component" value="Chromosome"/>
</dbReference>
<dbReference type="EMBL" id="CP032630">
    <property type="protein sequence ID" value="AYF97798.1"/>
    <property type="molecule type" value="Genomic_DNA"/>
</dbReference>
<dbReference type="SUPFAM" id="SSF88946">
    <property type="entry name" value="Sigma2 domain of RNA polymerase sigma factors"/>
    <property type="match status" value="1"/>
</dbReference>
<evidence type="ECO:0000313" key="7">
    <source>
        <dbReference type="EMBL" id="AYF97798.1"/>
    </source>
</evidence>
<dbReference type="NCBIfam" id="TIGR02937">
    <property type="entry name" value="sigma70-ECF"/>
    <property type="match status" value="1"/>
</dbReference>
<dbReference type="InterPro" id="IPR007627">
    <property type="entry name" value="RNA_pol_sigma70_r2"/>
</dbReference>
<dbReference type="GO" id="GO:0016987">
    <property type="term" value="F:sigma factor activity"/>
    <property type="evidence" value="ECO:0007669"/>
    <property type="project" value="UniProtKB-KW"/>
</dbReference>
<name>A0A387B7S5_9MICO</name>
<dbReference type="PANTHER" id="PTHR43133:SF25">
    <property type="entry name" value="RNA POLYMERASE SIGMA FACTOR RFAY-RELATED"/>
    <property type="match status" value="1"/>
</dbReference>
<dbReference type="InterPro" id="IPR039425">
    <property type="entry name" value="RNA_pol_sigma-70-like"/>
</dbReference>
<dbReference type="InterPro" id="IPR036388">
    <property type="entry name" value="WH-like_DNA-bd_sf"/>
</dbReference>
<evidence type="ECO:0000259" key="6">
    <source>
        <dbReference type="Pfam" id="PF08281"/>
    </source>
</evidence>
<evidence type="ECO:0000256" key="1">
    <source>
        <dbReference type="ARBA" id="ARBA00010641"/>
    </source>
</evidence>
<accession>A0A387B7S5</accession>
<keyword evidence="2" id="KW-0805">Transcription regulation</keyword>
<dbReference type="RefSeq" id="WP_120762147.1">
    <property type="nucleotide sequence ID" value="NZ_CP032630.1"/>
</dbReference>
<dbReference type="CDD" id="cd06171">
    <property type="entry name" value="Sigma70_r4"/>
    <property type="match status" value="1"/>
</dbReference>
<dbReference type="GO" id="GO:0006352">
    <property type="term" value="P:DNA-templated transcription initiation"/>
    <property type="evidence" value="ECO:0007669"/>
    <property type="project" value="InterPro"/>
</dbReference>
<dbReference type="InterPro" id="IPR013324">
    <property type="entry name" value="RNA_pol_sigma_r3/r4-like"/>
</dbReference>
<reference evidence="8" key="1">
    <citation type="submission" date="2018-09" db="EMBL/GenBank/DDBJ databases">
        <title>Genome sequencing of strain 2DFWR-13.</title>
        <authorList>
            <person name="Heo J."/>
            <person name="Kim S.-J."/>
            <person name="Kwon S.-W."/>
        </authorList>
    </citation>
    <scope>NUCLEOTIDE SEQUENCE [LARGE SCALE GENOMIC DNA]</scope>
    <source>
        <strain evidence="8">2DFWR-13</strain>
    </source>
</reference>
<dbReference type="Gene3D" id="1.10.10.10">
    <property type="entry name" value="Winged helix-like DNA-binding domain superfamily/Winged helix DNA-binding domain"/>
    <property type="match status" value="1"/>
</dbReference>
<gene>
    <name evidence="7" type="ORF">D7I47_05690</name>
</gene>
<dbReference type="GO" id="GO:0003677">
    <property type="term" value="F:DNA binding"/>
    <property type="evidence" value="ECO:0007669"/>
    <property type="project" value="InterPro"/>
</dbReference>